<evidence type="ECO:0000256" key="1">
    <source>
        <dbReference type="SAM" id="MobiDB-lite"/>
    </source>
</evidence>
<dbReference type="RefSeq" id="WP_188182438.1">
    <property type="nucleotide sequence ID" value="NZ_JACVQF010000199.1"/>
</dbReference>
<keyword evidence="2" id="KW-0812">Transmembrane</keyword>
<protein>
    <submittedName>
        <fullName evidence="3">Uncharacterized protein</fullName>
    </submittedName>
</protein>
<proteinExistence type="predicted"/>
<keyword evidence="2" id="KW-1133">Transmembrane helix</keyword>
<evidence type="ECO:0000313" key="3">
    <source>
        <dbReference type="EMBL" id="MBD0421477.1"/>
    </source>
</evidence>
<feature type="region of interest" description="Disordered" evidence="1">
    <location>
        <begin position="43"/>
        <end position="78"/>
    </location>
</feature>
<dbReference type="EMBL" id="JACVQF010000199">
    <property type="protein sequence ID" value="MBD0421477.1"/>
    <property type="molecule type" value="Genomic_DNA"/>
</dbReference>
<dbReference type="Proteomes" id="UP000621210">
    <property type="component" value="Unassembled WGS sequence"/>
</dbReference>
<reference evidence="3" key="1">
    <citation type="submission" date="2020-09" db="EMBL/GenBank/DDBJ databases">
        <title>Streptomyces grisecoloratus sp. nov., isolated from cotton soil.</title>
        <authorList>
            <person name="Xing L."/>
        </authorList>
    </citation>
    <scope>NUCLEOTIDE SEQUENCE</scope>
    <source>
        <strain evidence="3">TRM S81-3</strain>
    </source>
</reference>
<keyword evidence="2" id="KW-0472">Membrane</keyword>
<evidence type="ECO:0000313" key="4">
    <source>
        <dbReference type="Proteomes" id="UP000621210"/>
    </source>
</evidence>
<name>A0A926QSY6_9ACTN</name>
<feature type="compositionally biased region" description="Low complexity" evidence="1">
    <location>
        <begin position="53"/>
        <end position="64"/>
    </location>
</feature>
<feature type="transmembrane region" description="Helical" evidence="2">
    <location>
        <begin position="20"/>
        <end position="38"/>
    </location>
</feature>
<dbReference type="AlphaFoldDB" id="A0A926QSY6"/>
<comment type="caution">
    <text evidence="3">The sequence shown here is derived from an EMBL/GenBank/DDBJ whole genome shotgun (WGS) entry which is preliminary data.</text>
</comment>
<keyword evidence="4" id="KW-1185">Reference proteome</keyword>
<accession>A0A926QSY6</accession>
<evidence type="ECO:0000256" key="2">
    <source>
        <dbReference type="SAM" id="Phobius"/>
    </source>
</evidence>
<gene>
    <name evidence="3" type="ORF">H0H10_20345</name>
</gene>
<sequence>MNRHLRRPGPGIAPRHLAGWLFADLFLVLFVVALGMVVSDGPGRPVADASRKPSPSGTASPSPSRTEKGPTGLDPKRHVFGVRLSGGATGRAAGDGSLSAADRQRIVAALDKEVRRSGKGRRIGMVITFGVGPQAMLGAATDLAEDVNRTLKSRRPNAFCGGNVGTRPFWSGGQPDRVEIEVYYINACEAER</sequence>
<reference evidence="3" key="2">
    <citation type="submission" date="2020-09" db="EMBL/GenBank/DDBJ databases">
        <authorList>
            <person name="Luo X."/>
        </authorList>
    </citation>
    <scope>NUCLEOTIDE SEQUENCE</scope>
    <source>
        <strain evidence="3">TRM S81-3</strain>
    </source>
</reference>
<organism evidence="3 4">
    <name type="scientific">Streptomyces griseicoloratus</name>
    <dbReference type="NCBI Taxonomy" id="2752516"/>
    <lineage>
        <taxon>Bacteria</taxon>
        <taxon>Bacillati</taxon>
        <taxon>Actinomycetota</taxon>
        <taxon>Actinomycetes</taxon>
        <taxon>Kitasatosporales</taxon>
        <taxon>Streptomycetaceae</taxon>
        <taxon>Streptomyces</taxon>
    </lineage>
</organism>